<evidence type="ECO:0000256" key="1">
    <source>
        <dbReference type="ARBA" id="ARBA00004613"/>
    </source>
</evidence>
<dbReference type="PANTHER" id="PTHR28590">
    <property type="entry name" value="SPEXIN"/>
    <property type="match status" value="1"/>
</dbReference>
<protein>
    <recommendedName>
        <fullName evidence="9">Spexin</fullName>
    </recommendedName>
</protein>
<feature type="signal peptide" evidence="6">
    <location>
        <begin position="1"/>
        <end position="18"/>
    </location>
</feature>
<proteinExistence type="inferred from homology"/>
<keyword evidence="4" id="KW-0372">Hormone</keyword>
<keyword evidence="8" id="KW-1185">Reference proteome</keyword>
<evidence type="ECO:0000256" key="6">
    <source>
        <dbReference type="SAM" id="SignalP"/>
    </source>
</evidence>
<organism evidence="7 8">
    <name type="scientific">Ataeniobius toweri</name>
    <dbReference type="NCBI Taxonomy" id="208326"/>
    <lineage>
        <taxon>Eukaryota</taxon>
        <taxon>Metazoa</taxon>
        <taxon>Chordata</taxon>
        <taxon>Craniata</taxon>
        <taxon>Vertebrata</taxon>
        <taxon>Euteleostomi</taxon>
        <taxon>Actinopterygii</taxon>
        <taxon>Neopterygii</taxon>
        <taxon>Teleostei</taxon>
        <taxon>Neoteleostei</taxon>
        <taxon>Acanthomorphata</taxon>
        <taxon>Ovalentaria</taxon>
        <taxon>Atherinomorphae</taxon>
        <taxon>Cyprinodontiformes</taxon>
        <taxon>Goodeidae</taxon>
        <taxon>Ataeniobius</taxon>
    </lineage>
</organism>
<keyword evidence="5 6" id="KW-0732">Signal</keyword>
<dbReference type="Pfam" id="PF15171">
    <property type="entry name" value="Spexin"/>
    <property type="match status" value="1"/>
</dbReference>
<accession>A0ABU7A6C9</accession>
<sequence length="55" mass="6317">MSLKVTLLVASLVSQCWSAPYRRNWTPQAMLYLKGAQGQRSTLERGSREEDAYRI</sequence>
<dbReference type="InterPro" id="IPR028126">
    <property type="entry name" value="Spexin"/>
</dbReference>
<reference evidence="7 8" key="1">
    <citation type="submission" date="2021-07" db="EMBL/GenBank/DDBJ databases">
        <authorList>
            <person name="Palmer J.M."/>
        </authorList>
    </citation>
    <scope>NUCLEOTIDE SEQUENCE [LARGE SCALE GENOMIC DNA]</scope>
    <source>
        <strain evidence="7 8">AT_MEX2019</strain>
        <tissue evidence="7">Muscle</tissue>
    </source>
</reference>
<dbReference type="PANTHER" id="PTHR28590:SF1">
    <property type="entry name" value="SPEXIN"/>
    <property type="match status" value="1"/>
</dbReference>
<evidence type="ECO:0000313" key="7">
    <source>
        <dbReference type="EMBL" id="MED6233508.1"/>
    </source>
</evidence>
<name>A0ABU7A6C9_9TELE</name>
<evidence type="ECO:0000256" key="3">
    <source>
        <dbReference type="ARBA" id="ARBA00022525"/>
    </source>
</evidence>
<comment type="caution">
    <text evidence="7">The sequence shown here is derived from an EMBL/GenBank/DDBJ whole genome shotgun (WGS) entry which is preliminary data.</text>
</comment>
<keyword evidence="3" id="KW-0964">Secreted</keyword>
<evidence type="ECO:0000313" key="8">
    <source>
        <dbReference type="Proteomes" id="UP001345963"/>
    </source>
</evidence>
<evidence type="ECO:0000256" key="2">
    <source>
        <dbReference type="ARBA" id="ARBA00006687"/>
    </source>
</evidence>
<comment type="subcellular location">
    <subcellularLocation>
        <location evidence="1">Secreted</location>
    </subcellularLocation>
</comment>
<dbReference type="EMBL" id="JAHUTI010002693">
    <property type="protein sequence ID" value="MED6233508.1"/>
    <property type="molecule type" value="Genomic_DNA"/>
</dbReference>
<gene>
    <name evidence="7" type="ORF">ATANTOWER_012701</name>
</gene>
<comment type="similarity">
    <text evidence="2">Belongs to the spexin family.</text>
</comment>
<feature type="chain" id="PRO_5045333319" description="Spexin" evidence="6">
    <location>
        <begin position="19"/>
        <end position="55"/>
    </location>
</feature>
<feature type="non-terminal residue" evidence="7">
    <location>
        <position position="55"/>
    </location>
</feature>
<dbReference type="Proteomes" id="UP001345963">
    <property type="component" value="Unassembled WGS sequence"/>
</dbReference>
<evidence type="ECO:0000256" key="4">
    <source>
        <dbReference type="ARBA" id="ARBA00022702"/>
    </source>
</evidence>
<evidence type="ECO:0000256" key="5">
    <source>
        <dbReference type="ARBA" id="ARBA00022729"/>
    </source>
</evidence>
<evidence type="ECO:0008006" key="9">
    <source>
        <dbReference type="Google" id="ProtNLM"/>
    </source>
</evidence>